<dbReference type="EMBL" id="CP038634">
    <property type="protein sequence ID" value="QBY50942.1"/>
    <property type="molecule type" value="Genomic_DNA"/>
</dbReference>
<dbReference type="RefSeq" id="WP_135703488.1">
    <property type="nucleotide sequence ID" value="NZ_CP038634.1"/>
</dbReference>
<name>A0A4V1BY85_9BURK</name>
<organism evidence="1 2">
    <name type="scientific">Cupriavidus oxalaticus</name>
    <dbReference type="NCBI Taxonomy" id="96344"/>
    <lineage>
        <taxon>Bacteria</taxon>
        <taxon>Pseudomonadati</taxon>
        <taxon>Pseudomonadota</taxon>
        <taxon>Betaproteobacteria</taxon>
        <taxon>Burkholderiales</taxon>
        <taxon>Burkholderiaceae</taxon>
        <taxon>Cupriavidus</taxon>
    </lineage>
</organism>
<proteinExistence type="predicted"/>
<protein>
    <recommendedName>
        <fullName evidence="3">Lipoprotein</fullName>
    </recommendedName>
</protein>
<gene>
    <name evidence="1" type="ORF">E0W60_07220</name>
</gene>
<dbReference type="PROSITE" id="PS51257">
    <property type="entry name" value="PROKAR_LIPOPROTEIN"/>
    <property type="match status" value="1"/>
</dbReference>
<dbReference type="KEGG" id="cox:E0W60_07220"/>
<accession>A0A4V1BY85</accession>
<dbReference type="Proteomes" id="UP000295294">
    <property type="component" value="Chromosome 1"/>
</dbReference>
<evidence type="ECO:0000313" key="2">
    <source>
        <dbReference type="Proteomes" id="UP000295294"/>
    </source>
</evidence>
<sequence length="238" mass="24590">MSGRFLLVLAISFFLGGCGGDDNDSNEAATTPVQPLTVPLSTAMASLAANGLTASFSISGTVENVPVSGSGTLTATPFVATSLNNTSVLRTTETVSGTVVANGNSMPFSNTRTISRNTVTYAVMVIDEGDAFVVFADYTIPPTVKAGDSGPLASATIYSDSTQATKVGTLTESYSVAADTGSSLLLTLLDKVFDNSNARIAEDETIFRIDTSGNISFVSSRSTMFNINGQSLGTLVFQ</sequence>
<dbReference type="OrthoDB" id="8964043at2"/>
<dbReference type="AlphaFoldDB" id="A0A4V1BY85"/>
<reference evidence="1 2" key="1">
    <citation type="submission" date="2019-03" db="EMBL/GenBank/DDBJ databases">
        <title>Efficiently degradation of phenoxyalkanoic acid herbicides by Cupriavidus oxalaticus strain X32.</title>
        <authorList>
            <person name="Sheng X."/>
        </authorList>
    </citation>
    <scope>NUCLEOTIDE SEQUENCE [LARGE SCALE GENOMIC DNA]</scope>
    <source>
        <strain evidence="1 2">X32</strain>
    </source>
</reference>
<evidence type="ECO:0008006" key="3">
    <source>
        <dbReference type="Google" id="ProtNLM"/>
    </source>
</evidence>
<evidence type="ECO:0000313" key="1">
    <source>
        <dbReference type="EMBL" id="QBY50942.1"/>
    </source>
</evidence>